<evidence type="ECO:0000313" key="3">
    <source>
        <dbReference type="Proteomes" id="UP001064632"/>
    </source>
</evidence>
<sequence>MAVSLALLALAAVSGAGTPSEPVCDNNYCVRKVDIATEPAFCARLLVPIAKDGALDRLWESNIKAEIASRLNNEQCSGAHYFPVERDEAEFVTPAIVALKEALTARPEYFDATAVSPESLSCITGGKRVHVSEGEATDEANKDVTATLTITGCLERGRPLIASLRSSDRLSMSGFFGKGRIALTYKHTFVDIHE</sequence>
<dbReference type="RefSeq" id="WP_261692965.1">
    <property type="nucleotide sequence ID" value="NZ_CP104694.1"/>
</dbReference>
<keyword evidence="1" id="KW-0732">Signal</keyword>
<dbReference type="Proteomes" id="UP001064632">
    <property type="component" value="Chromosome"/>
</dbReference>
<accession>A0ABY6B9X9</accession>
<dbReference type="EMBL" id="CP104694">
    <property type="protein sequence ID" value="UXI65975.1"/>
    <property type="molecule type" value="Genomic_DNA"/>
</dbReference>
<protein>
    <submittedName>
        <fullName evidence="2">Uncharacterized protein</fullName>
    </submittedName>
</protein>
<feature type="signal peptide" evidence="1">
    <location>
        <begin position="1"/>
        <end position="16"/>
    </location>
</feature>
<keyword evidence="3" id="KW-1185">Reference proteome</keyword>
<feature type="chain" id="PRO_5047233807" evidence="1">
    <location>
        <begin position="17"/>
        <end position="194"/>
    </location>
</feature>
<organism evidence="2 3">
    <name type="scientific">Tahibacter amnicola</name>
    <dbReference type="NCBI Taxonomy" id="2976241"/>
    <lineage>
        <taxon>Bacteria</taxon>
        <taxon>Pseudomonadati</taxon>
        <taxon>Pseudomonadota</taxon>
        <taxon>Gammaproteobacteria</taxon>
        <taxon>Lysobacterales</taxon>
        <taxon>Rhodanobacteraceae</taxon>
        <taxon>Tahibacter</taxon>
    </lineage>
</organism>
<name>A0ABY6B9X9_9GAMM</name>
<proteinExistence type="predicted"/>
<reference evidence="2" key="1">
    <citation type="submission" date="2022-09" db="EMBL/GenBank/DDBJ databases">
        <title>Tahibacter sp. nov., isolated from a fresh water.</title>
        <authorList>
            <person name="Baek J.H."/>
            <person name="Lee J.K."/>
            <person name="Kim J.M."/>
            <person name="Jeon C.O."/>
        </authorList>
    </citation>
    <scope>NUCLEOTIDE SEQUENCE</scope>
    <source>
        <strain evidence="2">W38</strain>
    </source>
</reference>
<evidence type="ECO:0000313" key="2">
    <source>
        <dbReference type="EMBL" id="UXI65975.1"/>
    </source>
</evidence>
<evidence type="ECO:0000256" key="1">
    <source>
        <dbReference type="SAM" id="SignalP"/>
    </source>
</evidence>
<gene>
    <name evidence="2" type="ORF">N4264_14545</name>
</gene>